<accession>A0A9P6DAL3</accession>
<keyword evidence="6" id="KW-0539">Nucleus</keyword>
<dbReference type="Proteomes" id="UP000807025">
    <property type="component" value="Unassembled WGS sequence"/>
</dbReference>
<dbReference type="PANTHER" id="PTHR21551:SF0">
    <property type="entry name" value="PROTEIN ASSOCIATED WITH TOPO II RELATED-1, ISOFORM A"/>
    <property type="match status" value="1"/>
</dbReference>
<evidence type="ECO:0000256" key="7">
    <source>
        <dbReference type="SAM" id="Coils"/>
    </source>
</evidence>
<dbReference type="GO" id="GO:0005634">
    <property type="term" value="C:nucleus"/>
    <property type="evidence" value="ECO:0007669"/>
    <property type="project" value="UniProtKB-SubCell"/>
</dbReference>
<name>A0A9P6DAL3_PLEER</name>
<evidence type="ECO:0000256" key="5">
    <source>
        <dbReference type="ARBA" id="ARBA00022884"/>
    </source>
</evidence>
<feature type="region of interest" description="Disordered" evidence="8">
    <location>
        <begin position="600"/>
        <end position="658"/>
    </location>
</feature>
<feature type="region of interest" description="Disordered" evidence="8">
    <location>
        <begin position="307"/>
        <end position="330"/>
    </location>
</feature>
<feature type="domain" description="mRNA decay factor PAT1" evidence="9">
    <location>
        <begin position="221"/>
        <end position="1007"/>
    </location>
</feature>
<dbReference type="GO" id="GO:0033962">
    <property type="term" value="P:P-body assembly"/>
    <property type="evidence" value="ECO:0007669"/>
    <property type="project" value="TreeGrafter"/>
</dbReference>
<evidence type="ECO:0000256" key="6">
    <source>
        <dbReference type="ARBA" id="ARBA00023242"/>
    </source>
</evidence>
<feature type="coiled-coil region" evidence="7">
    <location>
        <begin position="332"/>
        <end position="360"/>
    </location>
</feature>
<feature type="compositionally biased region" description="Low complexity" evidence="8">
    <location>
        <begin position="107"/>
        <end position="118"/>
    </location>
</feature>
<keyword evidence="11" id="KW-1185">Reference proteome</keyword>
<protein>
    <recommendedName>
        <fullName evidence="9">mRNA decay factor PAT1 domain-containing protein</fullName>
    </recommendedName>
</protein>
<reference evidence="10" key="1">
    <citation type="submission" date="2020-11" db="EMBL/GenBank/DDBJ databases">
        <authorList>
            <consortium name="DOE Joint Genome Institute"/>
            <person name="Ahrendt S."/>
            <person name="Riley R."/>
            <person name="Andreopoulos W."/>
            <person name="Labutti K."/>
            <person name="Pangilinan J."/>
            <person name="Ruiz-Duenas F.J."/>
            <person name="Barrasa J.M."/>
            <person name="Sanchez-Garcia M."/>
            <person name="Camarero S."/>
            <person name="Miyauchi S."/>
            <person name="Serrano A."/>
            <person name="Linde D."/>
            <person name="Babiker R."/>
            <person name="Drula E."/>
            <person name="Ayuso-Fernandez I."/>
            <person name="Pacheco R."/>
            <person name="Padilla G."/>
            <person name="Ferreira P."/>
            <person name="Barriuso J."/>
            <person name="Kellner H."/>
            <person name="Castanera R."/>
            <person name="Alfaro M."/>
            <person name="Ramirez L."/>
            <person name="Pisabarro A.G."/>
            <person name="Kuo A."/>
            <person name="Tritt A."/>
            <person name="Lipzen A."/>
            <person name="He G."/>
            <person name="Yan M."/>
            <person name="Ng V."/>
            <person name="Cullen D."/>
            <person name="Martin F."/>
            <person name="Rosso M.-N."/>
            <person name="Henrissat B."/>
            <person name="Hibbett D."/>
            <person name="Martinez A.T."/>
            <person name="Grigoriev I.V."/>
        </authorList>
    </citation>
    <scope>NUCLEOTIDE SEQUENCE</scope>
    <source>
        <strain evidence="10">ATCC 90797</strain>
    </source>
</reference>
<dbReference type="InterPro" id="IPR039900">
    <property type="entry name" value="Pat1-like"/>
</dbReference>
<keyword evidence="5" id="KW-0694">RNA-binding</keyword>
<dbReference type="PANTHER" id="PTHR21551">
    <property type="entry name" value="TOPOISOMERASE II-ASSOCIATED PROTEIN PAT1"/>
    <property type="match status" value="1"/>
</dbReference>
<evidence type="ECO:0000256" key="8">
    <source>
        <dbReference type="SAM" id="MobiDB-lite"/>
    </source>
</evidence>
<comment type="similarity">
    <text evidence="3">Belongs to the PAT1 family.</text>
</comment>
<gene>
    <name evidence="10" type="ORF">BDN71DRAFT_1428137</name>
</gene>
<dbReference type="GO" id="GO:0000290">
    <property type="term" value="P:deadenylation-dependent decapping of nuclear-transcribed mRNA"/>
    <property type="evidence" value="ECO:0007669"/>
    <property type="project" value="InterPro"/>
</dbReference>
<evidence type="ECO:0000256" key="4">
    <source>
        <dbReference type="ARBA" id="ARBA00022490"/>
    </source>
</evidence>
<dbReference type="EMBL" id="MU154532">
    <property type="protein sequence ID" value="KAF9499401.1"/>
    <property type="molecule type" value="Genomic_DNA"/>
</dbReference>
<comment type="subcellular location">
    <subcellularLocation>
        <location evidence="2">Cytoplasm</location>
        <location evidence="2">P-body</location>
    </subcellularLocation>
    <subcellularLocation>
        <location evidence="1">Nucleus</location>
    </subcellularLocation>
</comment>
<keyword evidence="4" id="KW-0963">Cytoplasm</keyword>
<evidence type="ECO:0000256" key="3">
    <source>
        <dbReference type="ARBA" id="ARBA00009138"/>
    </source>
</evidence>
<evidence type="ECO:0000256" key="1">
    <source>
        <dbReference type="ARBA" id="ARBA00004123"/>
    </source>
</evidence>
<organism evidence="10 11">
    <name type="scientific">Pleurotus eryngii</name>
    <name type="common">Boletus of the steppes</name>
    <dbReference type="NCBI Taxonomy" id="5323"/>
    <lineage>
        <taxon>Eukaryota</taxon>
        <taxon>Fungi</taxon>
        <taxon>Dikarya</taxon>
        <taxon>Basidiomycota</taxon>
        <taxon>Agaricomycotina</taxon>
        <taxon>Agaricomycetes</taxon>
        <taxon>Agaricomycetidae</taxon>
        <taxon>Agaricales</taxon>
        <taxon>Pleurotineae</taxon>
        <taxon>Pleurotaceae</taxon>
        <taxon>Pleurotus</taxon>
    </lineage>
</organism>
<feature type="domain" description="mRNA decay factor PAT1" evidence="9">
    <location>
        <begin position="1"/>
        <end position="137"/>
    </location>
</feature>
<evidence type="ECO:0000313" key="11">
    <source>
        <dbReference type="Proteomes" id="UP000807025"/>
    </source>
</evidence>
<feature type="region of interest" description="Disordered" evidence="8">
    <location>
        <begin position="102"/>
        <end position="209"/>
    </location>
</feature>
<evidence type="ECO:0000256" key="2">
    <source>
        <dbReference type="ARBA" id="ARBA00004201"/>
    </source>
</evidence>
<comment type="caution">
    <text evidence="10">The sequence shown here is derived from an EMBL/GenBank/DDBJ whole genome shotgun (WGS) entry which is preliminary data.</text>
</comment>
<feature type="compositionally biased region" description="Polar residues" evidence="8">
    <location>
        <begin position="634"/>
        <end position="643"/>
    </location>
</feature>
<evidence type="ECO:0000259" key="9">
    <source>
        <dbReference type="Pfam" id="PF09770"/>
    </source>
</evidence>
<feature type="coiled-coil region" evidence="7">
    <location>
        <begin position="230"/>
        <end position="291"/>
    </location>
</feature>
<dbReference type="Pfam" id="PF09770">
    <property type="entry name" value="PAT1"/>
    <property type="match status" value="2"/>
</dbReference>
<feature type="compositionally biased region" description="Polar residues" evidence="8">
    <location>
        <begin position="124"/>
        <end position="141"/>
    </location>
</feature>
<dbReference type="OrthoDB" id="74835at2759"/>
<dbReference type="GO" id="GO:0000932">
    <property type="term" value="C:P-body"/>
    <property type="evidence" value="ECO:0007669"/>
    <property type="project" value="UniProtKB-SubCell"/>
</dbReference>
<sequence length="1013" mass="114096">MSFFGFEQNDLEKEKANFLRGRVHEPEDIAVYTWGEESYDGLGDALLEGGDDLNNETFGDAGVVGKDFDFSNAALPDDLGHPTSQSGHLSEFAREPAPSKFGALEGQKQQQQQRSQYQDPKPKSATSSVRSGQNAARSTPPSLEAIWNDTSPFSVLPGRTGSSNGAGRLGTDPSRAGLSTSPRPPSAFNGNHAQSNPTAPSKFSPFDNGREESLAIHQPLGHGGHGVRTLQEIEAEMRIATQRQQLQQQKEQQLVRQRQLIEQEQLRIQQQEQEQELLVRQRLQLQQEQQQQLQLQQLQRLQQQQYLQERAHQHQRTPPPRMLPVSQSPRFHDAQQRQLLLLQQQQEQQQQQRLLELQERLRIEDLDRQLRATQISQLSQGPTAHRRTPSGPTIAEYQTAILQQQLQQQQQNYRRQHSQSPALCDVADYGNVPLGQGLNYLPQSIQLQQRLLSELAQAEFLRDMHGGAPVDQEALRTEALRKIVEAEQMEEKRRRKAMKIARMSKYNDLMTQSDKDFITRIQVSQLVTQDPYAEDFYAQVYGAILRSKMGLQPHDERVLKFGSGGGVGLGLAQQKGNNRRPNAMQRMEQQVERIVSNARKREEEKGVHSLQSLQGALGKTSGRSYKAAPRQLLQVDSSPTLGNTHAHISKQDSNDHAQQAKRLGQEALGQAADSSGVTRREPLAHREVLSMLEHLYDLVLQAEQLRRDQPLPDEQEELADWEYEYKLVGEHLWEGLRVMVPLETSDPHPFISLLMPVKGKKLLPRLCRHLADEQIYTLLTLLVACFSQLDVVKDAPILDALEDTPERAEVDRQTQAFLTGGVIQSILPVMSKAPLRIVTGLLGLLLDRTDIAAITQTKPGLALLTLLLSRVEVIKQNTANSLEMLEVEEERPSPEEAHQWTLMFDHLFQLLTPHLLALFSSTRLAPLLPQGTQVGIAMDELDQQTWQFLAALALHASPEQHQVLVASLREKILHNVVSINKGWVTDEEETHLKLANVNIFLNAIGLDSSQITL</sequence>
<evidence type="ECO:0000313" key="10">
    <source>
        <dbReference type="EMBL" id="KAF9499401.1"/>
    </source>
</evidence>
<feature type="compositionally biased region" description="Polar residues" evidence="8">
    <location>
        <begin position="188"/>
        <end position="201"/>
    </location>
</feature>
<proteinExistence type="inferred from homology"/>
<dbReference type="AlphaFoldDB" id="A0A9P6DAL3"/>
<dbReference type="GO" id="GO:0003723">
    <property type="term" value="F:RNA binding"/>
    <property type="evidence" value="ECO:0007669"/>
    <property type="project" value="UniProtKB-KW"/>
</dbReference>
<dbReference type="InterPro" id="IPR019167">
    <property type="entry name" value="PAT1_dom"/>
</dbReference>
<keyword evidence="7" id="KW-0175">Coiled coil</keyword>